<evidence type="ECO:0000259" key="2">
    <source>
        <dbReference type="Pfam" id="PF08541"/>
    </source>
</evidence>
<evidence type="ECO:0000313" key="4">
    <source>
        <dbReference type="Proteomes" id="UP000053937"/>
    </source>
</evidence>
<dbReference type="Gene3D" id="3.40.47.10">
    <property type="match status" value="1"/>
</dbReference>
<keyword evidence="1" id="KW-0808">Transferase</keyword>
<gene>
    <name evidence="3" type="ORF">ASB62_01050</name>
</gene>
<proteinExistence type="predicted"/>
<name>A0A117MS50_CHLLI</name>
<dbReference type="OrthoDB" id="9786288at2"/>
<dbReference type="Pfam" id="PF08541">
    <property type="entry name" value="ACP_syn_III_C"/>
    <property type="match status" value="1"/>
</dbReference>
<organism evidence="3 4">
    <name type="scientific">Chlorobium limicola</name>
    <dbReference type="NCBI Taxonomy" id="1092"/>
    <lineage>
        <taxon>Bacteria</taxon>
        <taxon>Pseudomonadati</taxon>
        <taxon>Chlorobiota</taxon>
        <taxon>Chlorobiia</taxon>
        <taxon>Chlorobiales</taxon>
        <taxon>Chlorobiaceae</taxon>
        <taxon>Chlorobium/Pelodictyon group</taxon>
        <taxon>Chlorobium</taxon>
    </lineage>
</organism>
<accession>A0A117MS50</accession>
<comment type="caution">
    <text evidence="3">The sequence shown here is derived from an EMBL/GenBank/DDBJ whole genome shotgun (WGS) entry which is preliminary data.</text>
</comment>
<dbReference type="GO" id="GO:0016746">
    <property type="term" value="F:acyltransferase activity"/>
    <property type="evidence" value="ECO:0007669"/>
    <property type="project" value="InterPro"/>
</dbReference>
<dbReference type="AlphaFoldDB" id="A0A117MS50"/>
<feature type="domain" description="Beta-ketoacyl-[acyl-carrier-protein] synthase III C-terminal" evidence="2">
    <location>
        <begin position="329"/>
        <end position="412"/>
    </location>
</feature>
<reference evidence="3 4" key="1">
    <citation type="submission" date="2015-10" db="EMBL/GenBank/DDBJ databases">
        <title>Draft Genome Sequence of Chlorobium limicola strain Frasassi Growing under Artificial Lighting in the Frasassi Cave System.</title>
        <authorList>
            <person name="Mansor M."/>
            <person name="Macalady J."/>
        </authorList>
    </citation>
    <scope>NUCLEOTIDE SEQUENCE [LARGE SCALE GENOMIC DNA]</scope>
    <source>
        <strain evidence="3 4">Frasassi</strain>
    </source>
</reference>
<dbReference type="InterPro" id="IPR013747">
    <property type="entry name" value="ACP_syn_III_C"/>
</dbReference>
<dbReference type="RefSeq" id="WP_059138234.1">
    <property type="nucleotide sequence ID" value="NZ_LMBR01000012.1"/>
</dbReference>
<dbReference type="InterPro" id="IPR016039">
    <property type="entry name" value="Thiolase-like"/>
</dbReference>
<protein>
    <recommendedName>
        <fullName evidence="2">Beta-ketoacyl-[acyl-carrier-protein] synthase III C-terminal domain-containing protein</fullName>
    </recommendedName>
</protein>
<keyword evidence="4" id="KW-1185">Reference proteome</keyword>
<dbReference type="EMBL" id="LMBR01000012">
    <property type="protein sequence ID" value="KUL32844.1"/>
    <property type="molecule type" value="Genomic_DNA"/>
</dbReference>
<dbReference type="SUPFAM" id="SSF53901">
    <property type="entry name" value="Thiolase-like"/>
    <property type="match status" value="2"/>
</dbReference>
<evidence type="ECO:0000256" key="1">
    <source>
        <dbReference type="ARBA" id="ARBA00022679"/>
    </source>
</evidence>
<dbReference type="Proteomes" id="UP000053937">
    <property type="component" value="Unassembled WGS sequence"/>
</dbReference>
<evidence type="ECO:0000313" key="3">
    <source>
        <dbReference type="EMBL" id="KUL32844.1"/>
    </source>
</evidence>
<sequence>MSKIETVLTDIHSARLHPLVPQELSCNLLKKGMTKALAVKSGTTSSLGVYAIAKKVDIKFSLFGMQASDTRQRYMALWNHDYDLESDSRGLVENGKFISYDIAFPMYEQLARHHTNPEGSNLHDRMDLYRLHAEQHIRQLYEQNNEIPDNIIFISSTGYIDPNPVSTVMSAKQWHDIDITNFYHHACNAPIPAIRMANALLTTSLAGGCEKPKKRIDMVSSEMFSLHMRLADDRTLNVGLISTYSDSFLRYSIRSYQDVLDNRMGGLKILAFRNMTFPNTSAIAMWSISDPCFYFDLKLLDYLKLIKTQVRHFVDSFYAENGMDFRSEKDHTSFVIQGSSQLTLKQIAEELELSENQISLSRETLLENGYLSSGAIPFMCKRVIEEEKIPSGTKVFCLGYAQGITMSGMLLEKV</sequence>